<feature type="domain" description="Gfo/Idh/MocA-like oxidoreductase N-terminal" evidence="4">
    <location>
        <begin position="11"/>
        <end position="127"/>
    </location>
</feature>
<dbReference type="InterPro" id="IPR050984">
    <property type="entry name" value="Gfo/Idh/MocA_domain"/>
</dbReference>
<feature type="region of interest" description="Disordered" evidence="3">
    <location>
        <begin position="324"/>
        <end position="345"/>
    </location>
</feature>
<evidence type="ECO:0000313" key="7">
    <source>
        <dbReference type="Proteomes" id="UP000245683"/>
    </source>
</evidence>
<evidence type="ECO:0000259" key="4">
    <source>
        <dbReference type="Pfam" id="PF01408"/>
    </source>
</evidence>
<dbReference type="InterPro" id="IPR055170">
    <property type="entry name" value="GFO_IDH_MocA-like_dom"/>
</dbReference>
<dbReference type="SUPFAM" id="SSF55347">
    <property type="entry name" value="Glyceraldehyde-3-phosphate dehydrogenase-like, C-terminal domain"/>
    <property type="match status" value="1"/>
</dbReference>
<proteinExistence type="inferred from homology"/>
<dbReference type="InterPro" id="IPR000683">
    <property type="entry name" value="Gfo/Idh/MocA-like_OxRdtase_N"/>
</dbReference>
<accession>A0A317K3L6</accession>
<gene>
    <name evidence="6" type="ORF">DLJ46_13905</name>
</gene>
<dbReference type="Gene3D" id="3.30.360.10">
    <property type="entry name" value="Dihydrodipicolinate Reductase, domain 2"/>
    <property type="match status" value="1"/>
</dbReference>
<protein>
    <submittedName>
        <fullName evidence="6">Gfo/Idh/MocA family oxidoreductase</fullName>
    </submittedName>
</protein>
<keyword evidence="2" id="KW-0560">Oxidoreductase</keyword>
<dbReference type="AlphaFoldDB" id="A0A317K3L6"/>
<dbReference type="GO" id="GO:0000166">
    <property type="term" value="F:nucleotide binding"/>
    <property type="evidence" value="ECO:0007669"/>
    <property type="project" value="InterPro"/>
</dbReference>
<feature type="compositionally biased region" description="Polar residues" evidence="3">
    <location>
        <begin position="336"/>
        <end position="345"/>
    </location>
</feature>
<keyword evidence="7" id="KW-1185">Reference proteome</keyword>
<dbReference type="Proteomes" id="UP000245683">
    <property type="component" value="Unassembled WGS sequence"/>
</dbReference>
<evidence type="ECO:0000256" key="3">
    <source>
        <dbReference type="SAM" id="MobiDB-lite"/>
    </source>
</evidence>
<dbReference type="Pfam" id="PF22725">
    <property type="entry name" value="GFO_IDH_MocA_C3"/>
    <property type="match status" value="1"/>
</dbReference>
<dbReference type="Gene3D" id="3.40.50.720">
    <property type="entry name" value="NAD(P)-binding Rossmann-like Domain"/>
    <property type="match status" value="1"/>
</dbReference>
<dbReference type="PANTHER" id="PTHR22604">
    <property type="entry name" value="OXIDOREDUCTASES"/>
    <property type="match status" value="1"/>
</dbReference>
<dbReference type="PANTHER" id="PTHR22604:SF105">
    <property type="entry name" value="TRANS-1,2-DIHYDROBENZENE-1,2-DIOL DEHYDROGENASE"/>
    <property type="match status" value="1"/>
</dbReference>
<dbReference type="Pfam" id="PF01408">
    <property type="entry name" value="GFO_IDH_MocA"/>
    <property type="match status" value="1"/>
</dbReference>
<evidence type="ECO:0000313" key="6">
    <source>
        <dbReference type="EMBL" id="PWU47709.1"/>
    </source>
</evidence>
<evidence type="ECO:0000256" key="1">
    <source>
        <dbReference type="ARBA" id="ARBA00010928"/>
    </source>
</evidence>
<feature type="domain" description="GFO/IDH/MocA-like oxidoreductase" evidence="5">
    <location>
        <begin position="140"/>
        <end position="256"/>
    </location>
</feature>
<dbReference type="EMBL" id="QGSV01000180">
    <property type="protein sequence ID" value="PWU47709.1"/>
    <property type="molecule type" value="Genomic_DNA"/>
</dbReference>
<comment type="similarity">
    <text evidence="1">Belongs to the Gfo/Idh/MocA family.</text>
</comment>
<dbReference type="GO" id="GO:0016491">
    <property type="term" value="F:oxidoreductase activity"/>
    <property type="evidence" value="ECO:0007669"/>
    <property type="project" value="UniProtKB-KW"/>
</dbReference>
<comment type="caution">
    <text evidence="6">The sequence shown here is derived from an EMBL/GenBank/DDBJ whole genome shotgun (WGS) entry which is preliminary data.</text>
</comment>
<reference evidence="7" key="1">
    <citation type="submission" date="2018-05" db="EMBL/GenBank/DDBJ databases">
        <title>Micromonospora globispora sp. nov. and Micromonospora rugosa sp. nov., isolated from marine sediment.</title>
        <authorList>
            <person name="Carro L."/>
            <person name="Aysel V."/>
            <person name="Cetin D."/>
            <person name="Igual J.M."/>
            <person name="Klenk H.-P."/>
            <person name="Trujillo M.E."/>
            <person name="Sahin N."/>
        </authorList>
    </citation>
    <scope>NUCLEOTIDE SEQUENCE [LARGE SCALE GENOMIC DNA]</scope>
    <source>
        <strain evidence="7">S2904</strain>
    </source>
</reference>
<sequence length="345" mass="37036">MEGWWEMTLPVRWGVLGTARIAERYVVPAIAASDNGRVIAVSSGSGSEKAVAERLGIPRAYPSHDQLLADPDVDAVYIPLPNVLHRDWTIRAAEAGKHVLCEKPIALSRRQFDEVEAACAANRVHVAEAFMYRHHPQIGAVRDLLQRGRIGEVVAVEARFHFILDPAAGPNIRLDPALGGGALRDIGCYPIDLMNLLMGGPPTEVASVAVTRRDVRVETSIAAVLRYGTVLGSWDCSFHSPAGDSCVVIGSSGTIELRHPFRPDQNGGNGVSIVSSGGGADTVEVHGDVYRLEVEAFARRILADEPDEPNTELSRWTVETTERVAQAAGLPPFETEASSAGRTAG</sequence>
<name>A0A317K3L6_9ACTN</name>
<dbReference type="InterPro" id="IPR036291">
    <property type="entry name" value="NAD(P)-bd_dom_sf"/>
</dbReference>
<dbReference type="SUPFAM" id="SSF51735">
    <property type="entry name" value="NAD(P)-binding Rossmann-fold domains"/>
    <property type="match status" value="1"/>
</dbReference>
<evidence type="ECO:0000259" key="5">
    <source>
        <dbReference type="Pfam" id="PF22725"/>
    </source>
</evidence>
<evidence type="ECO:0000256" key="2">
    <source>
        <dbReference type="ARBA" id="ARBA00023002"/>
    </source>
</evidence>
<organism evidence="6 7">
    <name type="scientific">Micromonospora globispora</name>
    <dbReference type="NCBI Taxonomy" id="1450148"/>
    <lineage>
        <taxon>Bacteria</taxon>
        <taxon>Bacillati</taxon>
        <taxon>Actinomycetota</taxon>
        <taxon>Actinomycetes</taxon>
        <taxon>Micromonosporales</taxon>
        <taxon>Micromonosporaceae</taxon>
        <taxon>Micromonospora</taxon>
    </lineage>
</organism>